<evidence type="ECO:0000313" key="5">
    <source>
        <dbReference type="EMBL" id="RID88981.1"/>
    </source>
</evidence>
<gene>
    <name evidence="5" type="ORF">D1970_00325</name>
</gene>
<dbReference type="SUPFAM" id="SSF53098">
    <property type="entry name" value="Ribonuclease H-like"/>
    <property type="match status" value="1"/>
</dbReference>
<dbReference type="GO" id="GO:0008408">
    <property type="term" value="F:3'-5' exonuclease activity"/>
    <property type="evidence" value="ECO:0007669"/>
    <property type="project" value="TreeGrafter"/>
</dbReference>
<dbReference type="CDD" id="cd06127">
    <property type="entry name" value="DEDDh"/>
    <property type="match status" value="1"/>
</dbReference>
<dbReference type="Proteomes" id="UP000265816">
    <property type="component" value="Unassembled WGS sequence"/>
</dbReference>
<protein>
    <submittedName>
        <fullName evidence="5">3'-5' exonuclease</fullName>
    </submittedName>
</protein>
<dbReference type="PANTHER" id="PTHR30231">
    <property type="entry name" value="DNA POLYMERASE III SUBUNIT EPSILON"/>
    <property type="match status" value="1"/>
</dbReference>
<evidence type="ECO:0000256" key="3">
    <source>
        <dbReference type="ARBA" id="ARBA00022839"/>
    </source>
</evidence>
<dbReference type="GO" id="GO:0045004">
    <property type="term" value="P:DNA replication proofreading"/>
    <property type="evidence" value="ECO:0007669"/>
    <property type="project" value="TreeGrafter"/>
</dbReference>
<dbReference type="InterPro" id="IPR036397">
    <property type="entry name" value="RNaseH_sf"/>
</dbReference>
<evidence type="ECO:0000256" key="1">
    <source>
        <dbReference type="ARBA" id="ARBA00022722"/>
    </source>
</evidence>
<feature type="domain" description="Exonuclease" evidence="4">
    <location>
        <begin position="5"/>
        <end position="167"/>
    </location>
</feature>
<evidence type="ECO:0000259" key="4">
    <source>
        <dbReference type="SMART" id="SM00479"/>
    </source>
</evidence>
<accession>A0A398BIZ4</accession>
<keyword evidence="6" id="KW-1185">Reference proteome</keyword>
<dbReference type="FunFam" id="3.30.420.10:FF:000045">
    <property type="entry name" value="3'-5' exonuclease DinG"/>
    <property type="match status" value="1"/>
</dbReference>
<dbReference type="Gene3D" id="3.30.420.10">
    <property type="entry name" value="Ribonuclease H-like superfamily/Ribonuclease H"/>
    <property type="match status" value="1"/>
</dbReference>
<sequence length="236" mass="26237">MGMKSYVVLDLETTGLDYTKEQITEIGAIKIDSEFNEIDRFHTMVALAPGKEIPEFITKLTGITAEHLEGAPTEQCSLELLEEFIGDSVVVAQNAPFDLSFISRGGIEPKSFICTRALARFVEPELSASLKDVTARNGIQLNGHHRALNDVEATIEVLKLYTKRAERCCYQNIVIDEPSRPLKFTPKNAIIRTVGYVALDIEELKHIISKLHTDNVLRLSLEGVVRRLKGAGDLSK</sequence>
<comment type="caution">
    <text evidence="5">The sequence shown here is derived from an EMBL/GenBank/DDBJ whole genome shotgun (WGS) entry which is preliminary data.</text>
</comment>
<dbReference type="AlphaFoldDB" id="A0A398BIZ4"/>
<dbReference type="EMBL" id="QWVT01000001">
    <property type="protein sequence ID" value="RID88981.1"/>
    <property type="molecule type" value="Genomic_DNA"/>
</dbReference>
<keyword evidence="1" id="KW-0540">Nuclease</keyword>
<reference evidence="5 6" key="1">
    <citation type="submission" date="2018-08" db="EMBL/GenBank/DDBJ databases">
        <title>Bacillus jemisoniae sp. nov., Bacillus chryseoplanitiae sp. nov., Bacillus resnikiae sp. nov., and Bacillus frankliniae sp. nov., isolated from Viking spacecraft and associated surfaces.</title>
        <authorList>
            <person name="Seuylemezian A."/>
            <person name="Vaishampayan P."/>
        </authorList>
    </citation>
    <scope>NUCLEOTIDE SEQUENCE [LARGE SCALE GENOMIC DNA]</scope>
    <source>
        <strain evidence="5 6">JJ-247</strain>
    </source>
</reference>
<dbReference type="InterPro" id="IPR013520">
    <property type="entry name" value="Ribonucl_H"/>
</dbReference>
<proteinExistence type="predicted"/>
<keyword evidence="2" id="KW-0378">Hydrolase</keyword>
<dbReference type="GO" id="GO:0003676">
    <property type="term" value="F:nucleic acid binding"/>
    <property type="evidence" value="ECO:0007669"/>
    <property type="project" value="InterPro"/>
</dbReference>
<dbReference type="InterPro" id="IPR012337">
    <property type="entry name" value="RNaseH-like_sf"/>
</dbReference>
<dbReference type="OrthoDB" id="9804290at2"/>
<dbReference type="Pfam" id="PF00929">
    <property type="entry name" value="RNase_T"/>
    <property type="match status" value="1"/>
</dbReference>
<evidence type="ECO:0000313" key="6">
    <source>
        <dbReference type="Proteomes" id="UP000265816"/>
    </source>
</evidence>
<dbReference type="SMART" id="SM00479">
    <property type="entry name" value="EXOIII"/>
    <property type="match status" value="1"/>
</dbReference>
<name>A0A398BIZ4_9BACI</name>
<dbReference type="GO" id="GO:0005829">
    <property type="term" value="C:cytosol"/>
    <property type="evidence" value="ECO:0007669"/>
    <property type="project" value="TreeGrafter"/>
</dbReference>
<evidence type="ECO:0000256" key="2">
    <source>
        <dbReference type="ARBA" id="ARBA00022801"/>
    </source>
</evidence>
<keyword evidence="3 5" id="KW-0269">Exonuclease</keyword>
<dbReference type="PANTHER" id="PTHR30231:SF41">
    <property type="entry name" value="DNA POLYMERASE III SUBUNIT EPSILON"/>
    <property type="match status" value="1"/>
</dbReference>
<organism evidence="5 6">
    <name type="scientific">Mesobacillus zeae</name>
    <dbReference type="NCBI Taxonomy" id="1917180"/>
    <lineage>
        <taxon>Bacteria</taxon>
        <taxon>Bacillati</taxon>
        <taxon>Bacillota</taxon>
        <taxon>Bacilli</taxon>
        <taxon>Bacillales</taxon>
        <taxon>Bacillaceae</taxon>
        <taxon>Mesobacillus</taxon>
    </lineage>
</organism>